<keyword evidence="4 7" id="KW-0472">Membrane</keyword>
<name>A0A7S6WSA0_9SPIR</name>
<sequence>MKKSLKVGVILSALVLCLSGALFYFLSLNAPPKNLKEETKTFKVNRGAAAKTVIRNLKDEGLIQSEYYAYIFLRLKKLNLKAGSYTITPEMTAQEILQKLTEGTQAIKKITVPEGLTLKKTARLFEKEGFMTAEKFIKLATDSAFLKANGIKAESAEGFLFPDTYFFGEEDTPEMMFNLIFKTFFEKTSAIPNFPKDFDELYKKIILASIVEREYQIKEEAPVIAGVFVNRLKINMGLQSCATVEYIITEIQNKKHPKRLFYEDLEIESPYNTYLYAGLPPSPIANPGYTALEAACNPAKTEYFYFRLIDPSTGKHAFSRTINEHNKADASLYLKGSPGNNN</sequence>
<reference evidence="8 9" key="1">
    <citation type="submission" date="2020-09" db="EMBL/GenBank/DDBJ databases">
        <title>Characterization of Treponema spp. from bovine digital dermatitis in Korea.</title>
        <authorList>
            <person name="Espiritu H.M."/>
            <person name="Cho Y.I."/>
            <person name="Mamuad L."/>
        </authorList>
    </citation>
    <scope>NUCLEOTIDE SEQUENCE [LARGE SCALE GENOMIC DNA]</scope>
    <source>
        <strain evidence="8 9">KS1</strain>
    </source>
</reference>
<dbReference type="EMBL" id="CP061839">
    <property type="protein sequence ID" value="QOW61877.1"/>
    <property type="molecule type" value="Genomic_DNA"/>
</dbReference>
<dbReference type="GO" id="GO:0005886">
    <property type="term" value="C:plasma membrane"/>
    <property type="evidence" value="ECO:0007669"/>
    <property type="project" value="UniProtKB-UniRule"/>
</dbReference>
<keyword evidence="3 7" id="KW-1133">Transmembrane helix</keyword>
<dbReference type="NCBIfam" id="TIGR00247">
    <property type="entry name" value="endolytic transglycosylase MltG"/>
    <property type="match status" value="1"/>
</dbReference>
<gene>
    <name evidence="7 8" type="primary">mltG</name>
    <name evidence="8" type="ORF">IFE08_05825</name>
</gene>
<keyword evidence="1 7" id="KW-1003">Cell membrane</keyword>
<comment type="function">
    <text evidence="7">Functions as a peptidoglycan terminase that cleaves nascent peptidoglycan strands endolytically to terminate their elongation.</text>
</comment>
<evidence type="ECO:0000256" key="2">
    <source>
        <dbReference type="ARBA" id="ARBA00022692"/>
    </source>
</evidence>
<accession>A0A7S6WSA0</accession>
<evidence type="ECO:0000256" key="7">
    <source>
        <dbReference type="HAMAP-Rule" id="MF_02065"/>
    </source>
</evidence>
<keyword evidence="6 7" id="KW-0961">Cell wall biogenesis/degradation</keyword>
<evidence type="ECO:0000256" key="1">
    <source>
        <dbReference type="ARBA" id="ARBA00022475"/>
    </source>
</evidence>
<protein>
    <recommendedName>
        <fullName evidence="7">Endolytic murein transglycosylase</fullName>
        <ecNumber evidence="7">4.2.2.29</ecNumber>
    </recommendedName>
    <alternativeName>
        <fullName evidence="7">Peptidoglycan lytic transglycosylase</fullName>
    </alternativeName>
    <alternativeName>
        <fullName evidence="7">Peptidoglycan polymerization terminase</fullName>
    </alternativeName>
</protein>
<dbReference type="RefSeq" id="WP_194077381.1">
    <property type="nucleotide sequence ID" value="NZ_CP061839.1"/>
</dbReference>
<dbReference type="Proteomes" id="UP000593915">
    <property type="component" value="Chromosome"/>
</dbReference>
<dbReference type="PANTHER" id="PTHR30518:SF2">
    <property type="entry name" value="ENDOLYTIC MUREIN TRANSGLYCOSYLASE"/>
    <property type="match status" value="1"/>
</dbReference>
<evidence type="ECO:0000256" key="3">
    <source>
        <dbReference type="ARBA" id="ARBA00022989"/>
    </source>
</evidence>
<feature type="site" description="Important for catalytic activity" evidence="7">
    <location>
        <position position="214"/>
    </location>
</feature>
<dbReference type="GO" id="GO:0009252">
    <property type="term" value="P:peptidoglycan biosynthetic process"/>
    <property type="evidence" value="ECO:0007669"/>
    <property type="project" value="UniProtKB-UniRule"/>
</dbReference>
<evidence type="ECO:0000313" key="8">
    <source>
        <dbReference type="EMBL" id="QOW61877.1"/>
    </source>
</evidence>
<organism evidence="8 9">
    <name type="scientific">Treponema pedis</name>
    <dbReference type="NCBI Taxonomy" id="409322"/>
    <lineage>
        <taxon>Bacteria</taxon>
        <taxon>Pseudomonadati</taxon>
        <taxon>Spirochaetota</taxon>
        <taxon>Spirochaetia</taxon>
        <taxon>Spirochaetales</taxon>
        <taxon>Treponemataceae</taxon>
        <taxon>Treponema</taxon>
    </lineage>
</organism>
<proteinExistence type="inferred from homology"/>
<dbReference type="AlphaFoldDB" id="A0A7S6WSA0"/>
<dbReference type="GO" id="GO:0008932">
    <property type="term" value="F:lytic endotransglycosylase activity"/>
    <property type="evidence" value="ECO:0007669"/>
    <property type="project" value="UniProtKB-UniRule"/>
</dbReference>
<dbReference type="InterPro" id="IPR003770">
    <property type="entry name" value="MLTG-like"/>
</dbReference>
<dbReference type="EC" id="4.2.2.29" evidence="7"/>
<evidence type="ECO:0000256" key="5">
    <source>
        <dbReference type="ARBA" id="ARBA00023239"/>
    </source>
</evidence>
<dbReference type="HAMAP" id="MF_02065">
    <property type="entry name" value="MltG"/>
    <property type="match status" value="1"/>
</dbReference>
<evidence type="ECO:0000256" key="4">
    <source>
        <dbReference type="ARBA" id="ARBA00023136"/>
    </source>
</evidence>
<dbReference type="Pfam" id="PF02618">
    <property type="entry name" value="YceG"/>
    <property type="match status" value="1"/>
</dbReference>
<comment type="catalytic activity">
    <reaction evidence="7">
        <text>a peptidoglycan chain = a peptidoglycan chain with N-acetyl-1,6-anhydromuramyl-[peptide] at the reducing end + a peptidoglycan chain with N-acetylglucosamine at the non-reducing end.</text>
        <dbReference type="EC" id="4.2.2.29"/>
    </reaction>
</comment>
<comment type="similarity">
    <text evidence="7">Belongs to the transglycosylase MltG family.</text>
</comment>
<dbReference type="Gene3D" id="3.30.1490.480">
    <property type="entry name" value="Endolytic murein transglycosylase"/>
    <property type="match status" value="1"/>
</dbReference>
<dbReference type="CDD" id="cd08010">
    <property type="entry name" value="MltG_like"/>
    <property type="match status" value="1"/>
</dbReference>
<dbReference type="PANTHER" id="PTHR30518">
    <property type="entry name" value="ENDOLYTIC MUREIN TRANSGLYCOSYLASE"/>
    <property type="match status" value="1"/>
</dbReference>
<evidence type="ECO:0000256" key="6">
    <source>
        <dbReference type="ARBA" id="ARBA00023316"/>
    </source>
</evidence>
<evidence type="ECO:0000313" key="9">
    <source>
        <dbReference type="Proteomes" id="UP000593915"/>
    </source>
</evidence>
<dbReference type="GO" id="GO:0071555">
    <property type="term" value="P:cell wall organization"/>
    <property type="evidence" value="ECO:0007669"/>
    <property type="project" value="UniProtKB-KW"/>
</dbReference>
<keyword evidence="2 7" id="KW-0812">Transmembrane</keyword>
<keyword evidence="5 7" id="KW-0456">Lyase</keyword>